<dbReference type="GO" id="GO:0006506">
    <property type="term" value="P:GPI anchor biosynthetic process"/>
    <property type="evidence" value="ECO:0007669"/>
    <property type="project" value="TreeGrafter"/>
</dbReference>
<dbReference type="Gene3D" id="3.90.550.10">
    <property type="entry name" value="Spore Coat Polysaccharide Biosynthesis Protein SpsA, Chain A"/>
    <property type="match status" value="1"/>
</dbReference>
<feature type="transmembrane region" description="Helical" evidence="8">
    <location>
        <begin position="330"/>
        <end position="353"/>
    </location>
</feature>
<keyword evidence="4 12" id="KW-0808">Transferase</keyword>
<evidence type="ECO:0000259" key="11">
    <source>
        <dbReference type="Pfam" id="PF13231"/>
    </source>
</evidence>
<organism evidence="12 13">
    <name type="scientific">Nitrosomonas oligotropha</name>
    <dbReference type="NCBI Taxonomy" id="42354"/>
    <lineage>
        <taxon>Bacteria</taxon>
        <taxon>Pseudomonadati</taxon>
        <taxon>Pseudomonadota</taxon>
        <taxon>Betaproteobacteria</taxon>
        <taxon>Nitrosomonadales</taxon>
        <taxon>Nitrosomonadaceae</taxon>
        <taxon>Nitrosomonas</taxon>
    </lineage>
</organism>
<dbReference type="InterPro" id="IPR001173">
    <property type="entry name" value="Glyco_trans_2-like"/>
</dbReference>
<dbReference type="SUPFAM" id="SSF53448">
    <property type="entry name" value="Nucleotide-diphospho-sugar transferases"/>
    <property type="match status" value="1"/>
</dbReference>
<dbReference type="PANTHER" id="PTHR43398">
    <property type="entry name" value="DOLICHOL-PHOSPHATE MANNOSYLTRANSFERASE SUBUNIT 1"/>
    <property type="match status" value="1"/>
</dbReference>
<feature type="transmembrane region" description="Helical" evidence="8">
    <location>
        <begin position="262"/>
        <end position="281"/>
    </location>
</feature>
<evidence type="ECO:0000256" key="3">
    <source>
        <dbReference type="ARBA" id="ARBA00022676"/>
    </source>
</evidence>
<dbReference type="InterPro" id="IPR007267">
    <property type="entry name" value="GtrA_DPMS_TM"/>
</dbReference>
<feature type="transmembrane region" description="Helical" evidence="8">
    <location>
        <begin position="463"/>
        <end position="496"/>
    </location>
</feature>
<evidence type="ECO:0000256" key="1">
    <source>
        <dbReference type="ARBA" id="ARBA00004141"/>
    </source>
</evidence>
<name>A0A1H8LZQ6_9PROT</name>
<sequence length="860" mass="96218">MTQFSIVVPALNEAGNIDLLLTRLSALNFAPYSFEVIFVDDGSTDGAPDKVRAWRNQSNVHLIERRDKPDLTAATLAGIAAAKSDVIVVMDADLSHPPEQLPAIVTPVLNGNYDVVIGSRYVAGGSTENWPLYRQLLSRAGSWIARPLCDVNDATSGFFAFRRELAACISNHARGYKILLELLMANQGKLRVTEVPICFRDRAQGASKLSLSHQQAYIQRLITLAGGTATLNTAGRFAAVGLFGALIDAVVFQWMISRDAGLALAHFISFFVAAVTNYTFNSKWSFREHHAGYLKWHQFGRFLTVGALALLLRGGVLALLVYVWHIPPLLAIFPAIVATAAVNYLGSAFYVFPSEKDLPSLDIRWRTAAIGIVLFAILLRLVYFGLAQLIPDETYYWQYAQHMDLSFYDHPPMVAWLIWFGTAIAGNNEFGVRIGALLCGSITLGYLYALAQNLYDKSTAMRTLLLLAILPLGFGSGLLMTPDAPLVAAWAATLYYMERTLVAGQRTAWLGMGIAFGAGLLSKYTIGLLGIAALVFVILDPTARRWMQRSHPYLAALLALLLFSPVIIWNYENDWASFAFQSNQLLTDGHEFAVHFLIFHILVLLTPIGFAAALLALFSNKPSEDRPFERRRQLFVQIFTGVPLCIFFIISTFETPRFHWTGPIWLAVLPAIAWMIGQTDQVSAFARRIQASWRLTIISCIFVYAFVLHYVVLGIPGMPYHMFTEHYFWRETAGEIKQIAAEVKHQTGQEPIIVGMSKWSVASALYFYTHGDDPLDIRSRNMFGDSGAMYEYWLPSQEAADRPIIQVGMKRRHLERTRTKNDINHMLDHPGPIEYRVIERYGTPVRRVYYRISQGFKGVS</sequence>
<dbReference type="Pfam" id="PF04138">
    <property type="entry name" value="GtrA_DPMS_TM"/>
    <property type="match status" value="1"/>
</dbReference>
<evidence type="ECO:0000256" key="2">
    <source>
        <dbReference type="ARBA" id="ARBA00006739"/>
    </source>
</evidence>
<dbReference type="GO" id="GO:0000271">
    <property type="term" value="P:polysaccharide biosynthetic process"/>
    <property type="evidence" value="ECO:0007669"/>
    <property type="project" value="InterPro"/>
</dbReference>
<proteinExistence type="inferred from homology"/>
<dbReference type="InterPro" id="IPR039528">
    <property type="entry name" value="DPM1-like"/>
</dbReference>
<dbReference type="InterPro" id="IPR029044">
    <property type="entry name" value="Nucleotide-diphossugar_trans"/>
</dbReference>
<evidence type="ECO:0000313" key="12">
    <source>
        <dbReference type="EMBL" id="SEO10593.1"/>
    </source>
</evidence>
<evidence type="ECO:0000256" key="8">
    <source>
        <dbReference type="SAM" id="Phobius"/>
    </source>
</evidence>
<feature type="domain" description="Glycosyltransferase RgtA/B/C/D-like" evidence="11">
    <location>
        <begin position="409"/>
        <end position="569"/>
    </location>
</feature>
<dbReference type="GO" id="GO:0006488">
    <property type="term" value="P:dolichol-linked oligosaccharide biosynthetic process"/>
    <property type="evidence" value="ECO:0007669"/>
    <property type="project" value="TreeGrafter"/>
</dbReference>
<dbReference type="Pfam" id="PF00535">
    <property type="entry name" value="Glycos_transf_2"/>
    <property type="match status" value="1"/>
</dbReference>
<feature type="transmembrane region" description="Helical" evidence="8">
    <location>
        <begin position="302"/>
        <end position="324"/>
    </location>
</feature>
<dbReference type="STRING" id="42354.SAMN05216333_104114"/>
<dbReference type="PANTHER" id="PTHR43398:SF1">
    <property type="entry name" value="DOLICHOL-PHOSPHATE MANNOSYLTRANSFERASE SUBUNIT 1"/>
    <property type="match status" value="1"/>
</dbReference>
<evidence type="ECO:0000259" key="10">
    <source>
        <dbReference type="Pfam" id="PF04138"/>
    </source>
</evidence>
<dbReference type="Proteomes" id="UP000198814">
    <property type="component" value="Unassembled WGS sequence"/>
</dbReference>
<dbReference type="AlphaFoldDB" id="A0A1H8LZQ6"/>
<evidence type="ECO:0000256" key="6">
    <source>
        <dbReference type="ARBA" id="ARBA00022989"/>
    </source>
</evidence>
<feature type="transmembrane region" description="Helical" evidence="8">
    <location>
        <begin position="430"/>
        <end position="451"/>
    </location>
</feature>
<feature type="transmembrane region" description="Helical" evidence="8">
    <location>
        <begin position="365"/>
        <end position="386"/>
    </location>
</feature>
<feature type="transmembrane region" description="Helical" evidence="8">
    <location>
        <begin position="697"/>
        <end position="718"/>
    </location>
</feature>
<feature type="domain" description="Glycosyltransferase 2-like" evidence="9">
    <location>
        <begin position="5"/>
        <end position="167"/>
    </location>
</feature>
<evidence type="ECO:0000256" key="7">
    <source>
        <dbReference type="ARBA" id="ARBA00023136"/>
    </source>
</evidence>
<dbReference type="InterPro" id="IPR038731">
    <property type="entry name" value="RgtA/B/C-like"/>
</dbReference>
<keyword evidence="13" id="KW-1185">Reference proteome</keyword>
<evidence type="ECO:0000256" key="4">
    <source>
        <dbReference type="ARBA" id="ARBA00022679"/>
    </source>
</evidence>
<comment type="subcellular location">
    <subcellularLocation>
        <location evidence="1">Membrane</location>
        <topology evidence="1">Multi-pass membrane protein</topology>
    </subcellularLocation>
</comment>
<protein>
    <submittedName>
        <fullName evidence="12">Dolichol-phosphate mannosyltransferase</fullName>
    </submittedName>
</protein>
<dbReference type="EMBL" id="FODO01000004">
    <property type="protein sequence ID" value="SEO10593.1"/>
    <property type="molecule type" value="Genomic_DNA"/>
</dbReference>
<keyword evidence="5 8" id="KW-0812">Transmembrane</keyword>
<feature type="transmembrane region" description="Helical" evidence="8">
    <location>
        <begin position="658"/>
        <end position="676"/>
    </location>
</feature>
<evidence type="ECO:0000259" key="9">
    <source>
        <dbReference type="Pfam" id="PF00535"/>
    </source>
</evidence>
<feature type="transmembrane region" description="Helical" evidence="8">
    <location>
        <begin position="592"/>
        <end position="618"/>
    </location>
</feature>
<reference evidence="13" key="1">
    <citation type="submission" date="2016-10" db="EMBL/GenBank/DDBJ databases">
        <authorList>
            <person name="Varghese N."/>
            <person name="Submissions S."/>
        </authorList>
    </citation>
    <scope>NUCLEOTIDE SEQUENCE [LARGE SCALE GENOMIC DNA]</scope>
    <source>
        <strain evidence="13">Nm76</strain>
    </source>
</reference>
<dbReference type="Pfam" id="PF13231">
    <property type="entry name" value="PMT_2"/>
    <property type="match status" value="1"/>
</dbReference>
<dbReference type="GO" id="GO:0035269">
    <property type="term" value="P:protein O-linked glycosylation via mannose"/>
    <property type="evidence" value="ECO:0007669"/>
    <property type="project" value="TreeGrafter"/>
</dbReference>
<feature type="transmembrane region" description="Helical" evidence="8">
    <location>
        <begin position="551"/>
        <end position="572"/>
    </location>
</feature>
<gene>
    <name evidence="12" type="ORF">SAMN05216333_104114</name>
</gene>
<dbReference type="OrthoDB" id="8933800at2"/>
<keyword evidence="3 12" id="KW-0328">Glycosyltransferase</keyword>
<comment type="similarity">
    <text evidence="2">Belongs to the glycosyltransferase 2 family.</text>
</comment>
<dbReference type="CDD" id="cd06442">
    <property type="entry name" value="DPM1_like"/>
    <property type="match status" value="1"/>
</dbReference>
<accession>A0A1H8LZQ6</accession>
<keyword evidence="7 8" id="KW-0472">Membrane</keyword>
<evidence type="ECO:0000256" key="5">
    <source>
        <dbReference type="ARBA" id="ARBA00022692"/>
    </source>
</evidence>
<keyword evidence="6 8" id="KW-1133">Transmembrane helix</keyword>
<dbReference type="GO" id="GO:0016020">
    <property type="term" value="C:membrane"/>
    <property type="evidence" value="ECO:0007669"/>
    <property type="project" value="UniProtKB-SubCell"/>
</dbReference>
<feature type="transmembrane region" description="Helical" evidence="8">
    <location>
        <begin position="508"/>
        <end position="539"/>
    </location>
</feature>
<feature type="domain" description="GtrA/DPMS transmembrane" evidence="10">
    <location>
        <begin position="236"/>
        <end position="352"/>
    </location>
</feature>
<dbReference type="GO" id="GO:0004582">
    <property type="term" value="F:dolichyl-phosphate beta-D-mannosyltransferase activity"/>
    <property type="evidence" value="ECO:0007669"/>
    <property type="project" value="InterPro"/>
</dbReference>
<dbReference type="RefSeq" id="WP_090316331.1">
    <property type="nucleotide sequence ID" value="NZ_FNOE01000004.1"/>
</dbReference>
<feature type="transmembrane region" description="Helical" evidence="8">
    <location>
        <begin position="237"/>
        <end position="256"/>
    </location>
</feature>
<feature type="transmembrane region" description="Helical" evidence="8">
    <location>
        <begin position="634"/>
        <end position="652"/>
    </location>
</feature>
<evidence type="ECO:0000313" key="13">
    <source>
        <dbReference type="Proteomes" id="UP000198814"/>
    </source>
</evidence>